<reference evidence="3 4" key="1">
    <citation type="submission" date="2024-04" db="EMBL/GenBank/DDBJ databases">
        <authorList>
            <person name="Fracassetti M."/>
        </authorList>
    </citation>
    <scope>NUCLEOTIDE SEQUENCE [LARGE SCALE GENOMIC DNA]</scope>
</reference>
<evidence type="ECO:0000256" key="2">
    <source>
        <dbReference type="SAM" id="Phobius"/>
    </source>
</evidence>
<name>A0AAV2G9Q6_9ROSI</name>
<keyword evidence="2" id="KW-0472">Membrane</keyword>
<gene>
    <name evidence="3" type="ORF">LTRI10_LOCUS46606</name>
</gene>
<dbReference type="AlphaFoldDB" id="A0AAV2G9Q6"/>
<evidence type="ECO:0000313" key="4">
    <source>
        <dbReference type="Proteomes" id="UP001497516"/>
    </source>
</evidence>
<sequence>MLLRNRVKAPQMDNFDILDRVNVRYCTPIIFLDNYNLLALSCLEVLGESLFAVVAICYLGSRKKKLLVASLYSAAIVFVTTVVTVACFLLEEIHVRGKLVSTIMTCFSFITVLATGGGVRSVVFKKDTAAELSVFSSVLGASGSLNLCLYGVLFHNKIIAIHYAVAFVGRVTILVVIGALYLSHHRRYRVGFSTILLVLRSTYWEYVRSKIPRAFVARLALPAPPRPDVESSGRVEVELGTAPTPEPDINEAPVTMESLGREMANLRELEGGGSQDQGSRFHPRYGATIDLRASSTPPPSPYDRVGD</sequence>
<feature type="transmembrane region" description="Helical" evidence="2">
    <location>
        <begin position="132"/>
        <end position="153"/>
    </location>
</feature>
<feature type="transmembrane region" description="Helical" evidence="2">
    <location>
        <begin position="159"/>
        <end position="182"/>
    </location>
</feature>
<dbReference type="Gene3D" id="1.20.1280.290">
    <property type="match status" value="1"/>
</dbReference>
<evidence type="ECO:0000256" key="1">
    <source>
        <dbReference type="SAM" id="MobiDB-lite"/>
    </source>
</evidence>
<feature type="region of interest" description="Disordered" evidence="1">
    <location>
        <begin position="265"/>
        <end position="307"/>
    </location>
</feature>
<keyword evidence="4" id="KW-1185">Reference proteome</keyword>
<accession>A0AAV2G9Q6</accession>
<dbReference type="Proteomes" id="UP001497516">
    <property type="component" value="Chromosome 8"/>
</dbReference>
<feature type="transmembrane region" description="Helical" evidence="2">
    <location>
        <begin position="71"/>
        <end position="93"/>
    </location>
</feature>
<organism evidence="3 4">
    <name type="scientific">Linum trigynum</name>
    <dbReference type="NCBI Taxonomy" id="586398"/>
    <lineage>
        <taxon>Eukaryota</taxon>
        <taxon>Viridiplantae</taxon>
        <taxon>Streptophyta</taxon>
        <taxon>Embryophyta</taxon>
        <taxon>Tracheophyta</taxon>
        <taxon>Spermatophyta</taxon>
        <taxon>Magnoliopsida</taxon>
        <taxon>eudicotyledons</taxon>
        <taxon>Gunneridae</taxon>
        <taxon>Pentapetalae</taxon>
        <taxon>rosids</taxon>
        <taxon>fabids</taxon>
        <taxon>Malpighiales</taxon>
        <taxon>Linaceae</taxon>
        <taxon>Linum</taxon>
    </lineage>
</organism>
<evidence type="ECO:0000313" key="3">
    <source>
        <dbReference type="EMBL" id="CAL1406912.1"/>
    </source>
</evidence>
<dbReference type="EMBL" id="OZ034821">
    <property type="protein sequence ID" value="CAL1406912.1"/>
    <property type="molecule type" value="Genomic_DNA"/>
</dbReference>
<keyword evidence="2" id="KW-1133">Transmembrane helix</keyword>
<keyword evidence="2" id="KW-0812">Transmembrane</keyword>
<protein>
    <submittedName>
        <fullName evidence="3">Uncharacterized protein</fullName>
    </submittedName>
</protein>
<proteinExistence type="predicted"/>
<feature type="transmembrane region" description="Helical" evidence="2">
    <location>
        <begin position="37"/>
        <end position="59"/>
    </location>
</feature>
<feature type="transmembrane region" description="Helical" evidence="2">
    <location>
        <begin position="99"/>
        <end position="120"/>
    </location>
</feature>